<name>A0A6P1BL26_9BRAD</name>
<evidence type="ECO:0000313" key="2">
    <source>
        <dbReference type="Proteomes" id="UP000468531"/>
    </source>
</evidence>
<accession>A0A6P1BL26</accession>
<reference evidence="1 2" key="1">
    <citation type="journal article" date="2020" name="Arch. Microbiol.">
        <title>Bradyrhizobium uaiense sp. nov., a new highly efficient cowpea symbiont.</title>
        <authorList>
            <person name="Cabral Michel D."/>
            <person name="Azarias Guimaraes A."/>
            <person name="Martins da Costa E."/>
            <person name="Soares de Carvalho T."/>
            <person name="Balsanelli E."/>
            <person name="Willems A."/>
            <person name="Maltempi de Souza E."/>
            <person name="de Souza Moreira F.M."/>
        </authorList>
    </citation>
    <scope>NUCLEOTIDE SEQUENCE [LARGE SCALE GENOMIC DNA]</scope>
    <source>
        <strain evidence="1 2">UFLA 03-164</strain>
    </source>
</reference>
<evidence type="ECO:0008006" key="3">
    <source>
        <dbReference type="Google" id="ProtNLM"/>
    </source>
</evidence>
<gene>
    <name evidence="1" type="ORF">FNJ47_24555</name>
</gene>
<dbReference type="EMBL" id="VKHP01000109">
    <property type="protein sequence ID" value="NEU98909.1"/>
    <property type="molecule type" value="Genomic_DNA"/>
</dbReference>
<protein>
    <recommendedName>
        <fullName evidence="3">Invasion associated locus B family protein</fullName>
    </recommendedName>
</protein>
<dbReference type="InterPro" id="IPR010642">
    <property type="entry name" value="Invasion_prot_B"/>
</dbReference>
<proteinExistence type="predicted"/>
<comment type="caution">
    <text evidence="1">The sequence shown here is derived from an EMBL/GenBank/DDBJ whole genome shotgun (WGS) entry which is preliminary data.</text>
</comment>
<evidence type="ECO:0000313" key="1">
    <source>
        <dbReference type="EMBL" id="NEU98909.1"/>
    </source>
</evidence>
<organism evidence="1 2">
    <name type="scientific">Bradyrhizobium uaiense</name>
    <dbReference type="NCBI Taxonomy" id="2594946"/>
    <lineage>
        <taxon>Bacteria</taxon>
        <taxon>Pseudomonadati</taxon>
        <taxon>Pseudomonadota</taxon>
        <taxon>Alphaproteobacteria</taxon>
        <taxon>Hyphomicrobiales</taxon>
        <taxon>Nitrobacteraceae</taxon>
        <taxon>Bradyrhizobium</taxon>
    </lineage>
</organism>
<sequence>MPCSRAWLHAKPPKNTRRSDANGGTVAIQIDMRSRTSAADGVVRAVQLPKGASAISVTYGDWIVKCQLDGGAKLCTLGQTQLSKETNQQVFVIELIARDGKAEGNILMPFGLKFDAGALRAGRQGSGAATLLDLHGTRLFAAGILSNRRDRHHGQGQDAHGCRAEHR</sequence>
<keyword evidence="2" id="KW-1185">Reference proteome</keyword>
<dbReference type="InterPro" id="IPR038696">
    <property type="entry name" value="IalB_sf"/>
</dbReference>
<dbReference type="AlphaFoldDB" id="A0A6P1BL26"/>
<dbReference type="Gene3D" id="2.60.40.1880">
    <property type="entry name" value="Invasion associated locus B (IalB) protein"/>
    <property type="match status" value="1"/>
</dbReference>
<dbReference type="Pfam" id="PF06776">
    <property type="entry name" value="IalB"/>
    <property type="match status" value="1"/>
</dbReference>
<dbReference type="Proteomes" id="UP000468531">
    <property type="component" value="Unassembled WGS sequence"/>
</dbReference>